<keyword evidence="1" id="KW-0472">Membrane</keyword>
<gene>
    <name evidence="2" type="ORF">OXD698_LOCUS53391</name>
</gene>
<evidence type="ECO:0000256" key="1">
    <source>
        <dbReference type="SAM" id="Phobius"/>
    </source>
</evidence>
<name>A0A820RD43_9BILA</name>
<evidence type="ECO:0000313" key="2">
    <source>
        <dbReference type="EMBL" id="CAF4433738.1"/>
    </source>
</evidence>
<feature type="non-terminal residue" evidence="2">
    <location>
        <position position="1"/>
    </location>
</feature>
<keyword evidence="1" id="KW-1133">Transmembrane helix</keyword>
<accession>A0A820RD43</accession>
<sequence>SRINSLFLYVFTMVYYFAYASYLISLLMPFICLISLPEIITNIKRLCCLSSRVEPLQQQQITMILITRRNIQQTQQF</sequence>
<comment type="caution">
    <text evidence="2">The sequence shown here is derived from an EMBL/GenBank/DDBJ whole genome shotgun (WGS) entry which is preliminary data.</text>
</comment>
<organism evidence="2 3">
    <name type="scientific">Adineta steineri</name>
    <dbReference type="NCBI Taxonomy" id="433720"/>
    <lineage>
        <taxon>Eukaryota</taxon>
        <taxon>Metazoa</taxon>
        <taxon>Spiralia</taxon>
        <taxon>Gnathifera</taxon>
        <taxon>Rotifera</taxon>
        <taxon>Eurotatoria</taxon>
        <taxon>Bdelloidea</taxon>
        <taxon>Adinetida</taxon>
        <taxon>Adinetidae</taxon>
        <taxon>Adineta</taxon>
    </lineage>
</organism>
<reference evidence="2" key="1">
    <citation type="submission" date="2021-02" db="EMBL/GenBank/DDBJ databases">
        <authorList>
            <person name="Nowell W R."/>
        </authorList>
    </citation>
    <scope>NUCLEOTIDE SEQUENCE</scope>
</reference>
<dbReference type="Proteomes" id="UP000663844">
    <property type="component" value="Unassembled WGS sequence"/>
</dbReference>
<evidence type="ECO:0000313" key="3">
    <source>
        <dbReference type="Proteomes" id="UP000663844"/>
    </source>
</evidence>
<keyword evidence="1" id="KW-0812">Transmembrane</keyword>
<proteinExistence type="predicted"/>
<dbReference type="AlphaFoldDB" id="A0A820RD43"/>
<feature type="transmembrane region" description="Helical" evidence="1">
    <location>
        <begin position="6"/>
        <end position="36"/>
    </location>
</feature>
<protein>
    <submittedName>
        <fullName evidence="2">Uncharacterized protein</fullName>
    </submittedName>
</protein>
<dbReference type="EMBL" id="CAJOAZ010030535">
    <property type="protein sequence ID" value="CAF4433738.1"/>
    <property type="molecule type" value="Genomic_DNA"/>
</dbReference>